<dbReference type="EMBL" id="CP095073">
    <property type="protein sequence ID" value="UOQ45139.1"/>
    <property type="molecule type" value="Genomic_DNA"/>
</dbReference>
<name>A0ABY4ELU0_9BACI</name>
<gene>
    <name evidence="1" type="ORF">MUN89_04055</name>
</gene>
<dbReference type="Gene3D" id="1.50.10.20">
    <property type="match status" value="1"/>
</dbReference>
<dbReference type="RefSeq" id="WP_244711630.1">
    <property type="nucleotide sequence ID" value="NZ_CP095073.1"/>
</dbReference>
<dbReference type="SUPFAM" id="SSF48239">
    <property type="entry name" value="Terpenoid cyclases/Protein prenyltransferases"/>
    <property type="match status" value="1"/>
</dbReference>
<evidence type="ECO:0000313" key="2">
    <source>
        <dbReference type="Proteomes" id="UP000831787"/>
    </source>
</evidence>
<organism evidence="1 2">
    <name type="scientific">Halobacillus salinarum</name>
    <dbReference type="NCBI Taxonomy" id="2932257"/>
    <lineage>
        <taxon>Bacteria</taxon>
        <taxon>Bacillati</taxon>
        <taxon>Bacillota</taxon>
        <taxon>Bacilli</taxon>
        <taxon>Bacillales</taxon>
        <taxon>Bacillaceae</taxon>
        <taxon>Halobacillus</taxon>
    </lineage>
</organism>
<sequence>MEISHKTFHRSAAWIHRNARPLEAARWQHSFANGSREEVIRVLASFQNDDGGFGHGIEPDFWLPKSSPMATWAAGQVLVEANAEADEQVVHSLLDYLMNASKQEGAMWSSVLPENNQYPHAPWWHWREGVQSNWMYNPSVELAAFLIHWSPERSSTAKTGWTALKKAIVYVKSVDDMDMHEINNFQKALDLLEDHRQLFEETMDSSLEEAQNKVNQLAYDCANHSPSEWLAGYQAMPLDFVDGPHHPLCKKFGTLLDKNLDFYIEQLNQEGIWDVSWEWEDYDREFAVAKRQWQGILTLKRYQLLRSFGRIS</sequence>
<proteinExistence type="predicted"/>
<keyword evidence="2" id="KW-1185">Reference proteome</keyword>
<dbReference type="InterPro" id="IPR008930">
    <property type="entry name" value="Terpenoid_cyclase/PrenylTrfase"/>
</dbReference>
<protein>
    <submittedName>
        <fullName evidence="1">Uncharacterized protein</fullName>
    </submittedName>
</protein>
<evidence type="ECO:0000313" key="1">
    <source>
        <dbReference type="EMBL" id="UOQ45139.1"/>
    </source>
</evidence>
<dbReference type="Proteomes" id="UP000831787">
    <property type="component" value="Chromosome"/>
</dbReference>
<reference evidence="1 2" key="1">
    <citation type="submission" date="2022-04" db="EMBL/GenBank/DDBJ databases">
        <title>Halobacillus sp. isolated from saltern.</title>
        <authorList>
            <person name="Won M."/>
            <person name="Lee C.-M."/>
            <person name="Woen H.-Y."/>
            <person name="Kwon S.-W."/>
        </authorList>
    </citation>
    <scope>NUCLEOTIDE SEQUENCE [LARGE SCALE GENOMIC DNA]</scope>
    <source>
        <strain evidence="1 2">SSBR10-3</strain>
    </source>
</reference>
<accession>A0ABY4ELU0</accession>